<evidence type="ECO:0000256" key="3">
    <source>
        <dbReference type="ARBA" id="ARBA00022747"/>
    </source>
</evidence>
<evidence type="ECO:0000256" key="2">
    <source>
        <dbReference type="ARBA" id="ARBA00022679"/>
    </source>
</evidence>
<dbReference type="GO" id="GO:0009307">
    <property type="term" value="P:DNA restriction-modification system"/>
    <property type="evidence" value="ECO:0007669"/>
    <property type="project" value="UniProtKB-KW"/>
</dbReference>
<proteinExistence type="predicted"/>
<dbReference type="SUPFAM" id="SSF53335">
    <property type="entry name" value="S-adenosyl-L-methionine-dependent methyltransferases"/>
    <property type="match status" value="1"/>
</dbReference>
<dbReference type="AlphaFoldDB" id="A0A6G9D4C4"/>
<evidence type="ECO:0000313" key="6">
    <source>
        <dbReference type="Proteomes" id="UP000502345"/>
    </source>
</evidence>
<organism evidence="5 6">
    <name type="scientific">Rhodococcus erythropolis</name>
    <name type="common">Arthrobacter picolinophilus</name>
    <dbReference type="NCBI Taxonomy" id="1833"/>
    <lineage>
        <taxon>Bacteria</taxon>
        <taxon>Bacillati</taxon>
        <taxon>Actinomycetota</taxon>
        <taxon>Actinomycetes</taxon>
        <taxon>Mycobacteriales</taxon>
        <taxon>Nocardiaceae</taxon>
        <taxon>Rhodococcus</taxon>
        <taxon>Rhodococcus erythropolis group</taxon>
    </lineage>
</organism>
<accession>A0A6G9D4C4</accession>
<sequence length="119" mass="13000">MSVIQLRSRPQILEFFAGVGLARMGLDLAGFETAWANDISPDKAAMYRAQFGDDVMVVGDVNDIDAADLPASTSRGHPHHAQTSRWRATAPGSQARNPRRSTPSPASCAQWRRTIDPRP</sequence>
<geneLocation type="plasmid" evidence="5 6">
    <name>plas4</name>
</geneLocation>
<keyword evidence="5" id="KW-0614">Plasmid</keyword>
<keyword evidence="2" id="KW-0808">Transferase</keyword>
<dbReference type="Pfam" id="PF00145">
    <property type="entry name" value="DNA_methylase"/>
    <property type="match status" value="1"/>
</dbReference>
<evidence type="ECO:0000256" key="1">
    <source>
        <dbReference type="ARBA" id="ARBA00022603"/>
    </source>
</evidence>
<evidence type="ECO:0000313" key="5">
    <source>
        <dbReference type="EMBL" id="QIP44008.1"/>
    </source>
</evidence>
<dbReference type="Gene3D" id="3.40.50.150">
    <property type="entry name" value="Vaccinia Virus protein VP39"/>
    <property type="match status" value="1"/>
</dbReference>
<dbReference type="InterPro" id="IPR029063">
    <property type="entry name" value="SAM-dependent_MTases_sf"/>
</dbReference>
<protein>
    <submittedName>
        <fullName evidence="5">Uncharacterized protein</fullName>
    </submittedName>
</protein>
<dbReference type="GO" id="GO:0008168">
    <property type="term" value="F:methyltransferase activity"/>
    <property type="evidence" value="ECO:0007669"/>
    <property type="project" value="UniProtKB-KW"/>
</dbReference>
<feature type="region of interest" description="Disordered" evidence="4">
    <location>
        <begin position="67"/>
        <end position="119"/>
    </location>
</feature>
<evidence type="ECO:0000256" key="4">
    <source>
        <dbReference type="SAM" id="MobiDB-lite"/>
    </source>
</evidence>
<gene>
    <name evidence="5" type="ORF">G9444_6765</name>
</gene>
<dbReference type="InterPro" id="IPR001525">
    <property type="entry name" value="C5_MeTfrase"/>
</dbReference>
<dbReference type="GO" id="GO:0032259">
    <property type="term" value="P:methylation"/>
    <property type="evidence" value="ECO:0007669"/>
    <property type="project" value="UniProtKB-KW"/>
</dbReference>
<dbReference type="Proteomes" id="UP000502345">
    <property type="component" value="Plasmid plas4"/>
</dbReference>
<reference evidence="5 6" key="1">
    <citation type="submission" date="2020-03" db="EMBL/GenBank/DDBJ databases">
        <title>Screen low temperature-resistant strains for efficient degradation of petroleum hydrocarbons under the low temperature.</title>
        <authorList>
            <person name="Wang Y."/>
            <person name="Chen J."/>
        </authorList>
    </citation>
    <scope>NUCLEOTIDE SEQUENCE [LARGE SCALE GENOMIC DNA]</scope>
    <source>
        <strain evidence="5 6">KB1</strain>
        <plasmid evidence="5 6">plas4</plasmid>
    </source>
</reference>
<feature type="compositionally biased region" description="Polar residues" evidence="4">
    <location>
        <begin position="83"/>
        <end position="107"/>
    </location>
</feature>
<keyword evidence="1" id="KW-0489">Methyltransferase</keyword>
<dbReference type="EMBL" id="CP050127">
    <property type="protein sequence ID" value="QIP44008.1"/>
    <property type="molecule type" value="Genomic_DNA"/>
</dbReference>
<name>A0A6G9D4C4_RHOER</name>
<keyword evidence="3" id="KW-0680">Restriction system</keyword>